<comment type="caution">
    <text evidence="9">The sequence shown here is derived from an EMBL/GenBank/DDBJ whole genome shotgun (WGS) entry which is preliminary data.</text>
</comment>
<proteinExistence type="inferred from homology"/>
<comment type="subcellular location">
    <subcellularLocation>
        <location evidence="1">Golgi apparatus membrane</location>
        <topology evidence="1">Peripheral membrane protein</topology>
    </subcellularLocation>
</comment>
<evidence type="ECO:0000313" key="9">
    <source>
        <dbReference type="EMBL" id="CAG9133003.1"/>
    </source>
</evidence>
<evidence type="ECO:0000256" key="7">
    <source>
        <dbReference type="ARBA" id="ARBA00023136"/>
    </source>
</evidence>
<dbReference type="Proteomes" id="UP000653454">
    <property type="component" value="Unassembled WGS sequence"/>
</dbReference>
<keyword evidence="6" id="KW-0333">Golgi apparatus</keyword>
<dbReference type="GO" id="GO:0006890">
    <property type="term" value="P:retrograde vesicle-mediated transport, Golgi to endoplasmic reticulum"/>
    <property type="evidence" value="ECO:0007669"/>
    <property type="project" value="TreeGrafter"/>
</dbReference>
<evidence type="ECO:0000256" key="5">
    <source>
        <dbReference type="ARBA" id="ARBA00022927"/>
    </source>
</evidence>
<protein>
    <recommendedName>
        <fullName evidence="3">Conserved oligomeric Golgi complex subunit 7</fullName>
    </recommendedName>
    <alternativeName>
        <fullName evidence="8">Component of oligomeric Golgi complex 7</fullName>
    </alternativeName>
</protein>
<keyword evidence="4" id="KW-0813">Transport</keyword>
<sequence length="336" mass="35963">MDLKSFGEEEFDTKKWINKAWSTSGNQDKEVFVANTVSRLQLYMKQLTNSLDETTTQIVTSIPRVLQSASSLQAEGALLQQTLLSLEQKVLAVEEETGQSISSLQRIDQLKTRLENAATALRSADKWAVLARSLDRVLEGGVPRDQLPALADQLTAITTSLQVCAPAHSQTHQPAGMCTSSQPEPPACRYVHQLTARATSLQVCAPAHSQSHQPAGLYSLTICAITSSLQVCAITTSLQVCAITSSLQVCAITSSLQVCAMAITSSLQVCAITSSLQVCAITSSLQVCAITTSSRYVPSPAACRYVHQLTARATSLQVWAPAHSQSHQPAGMCTSS</sequence>
<dbReference type="PANTHER" id="PTHR21443:SF0">
    <property type="entry name" value="CONSERVED OLIGOMERIC GOLGI COMPLEX SUBUNIT 7"/>
    <property type="match status" value="1"/>
</dbReference>
<dbReference type="Pfam" id="PF10191">
    <property type="entry name" value="COG7"/>
    <property type="match status" value="1"/>
</dbReference>
<evidence type="ECO:0000256" key="4">
    <source>
        <dbReference type="ARBA" id="ARBA00022448"/>
    </source>
</evidence>
<keyword evidence="7" id="KW-0472">Membrane</keyword>
<evidence type="ECO:0000256" key="1">
    <source>
        <dbReference type="ARBA" id="ARBA00004395"/>
    </source>
</evidence>
<name>A0A8S4FW15_PLUXY</name>
<evidence type="ECO:0000256" key="6">
    <source>
        <dbReference type="ARBA" id="ARBA00023034"/>
    </source>
</evidence>
<keyword evidence="5" id="KW-0653">Protein transport</keyword>
<organism evidence="9 10">
    <name type="scientific">Plutella xylostella</name>
    <name type="common">Diamondback moth</name>
    <name type="synonym">Plutella maculipennis</name>
    <dbReference type="NCBI Taxonomy" id="51655"/>
    <lineage>
        <taxon>Eukaryota</taxon>
        <taxon>Metazoa</taxon>
        <taxon>Ecdysozoa</taxon>
        <taxon>Arthropoda</taxon>
        <taxon>Hexapoda</taxon>
        <taxon>Insecta</taxon>
        <taxon>Pterygota</taxon>
        <taxon>Neoptera</taxon>
        <taxon>Endopterygota</taxon>
        <taxon>Lepidoptera</taxon>
        <taxon>Glossata</taxon>
        <taxon>Ditrysia</taxon>
        <taxon>Yponomeutoidea</taxon>
        <taxon>Plutellidae</taxon>
        <taxon>Plutella</taxon>
    </lineage>
</organism>
<dbReference type="InterPro" id="IPR019335">
    <property type="entry name" value="COG7"/>
</dbReference>
<evidence type="ECO:0000313" key="10">
    <source>
        <dbReference type="Proteomes" id="UP000653454"/>
    </source>
</evidence>
<evidence type="ECO:0000256" key="2">
    <source>
        <dbReference type="ARBA" id="ARBA00005831"/>
    </source>
</evidence>
<dbReference type="GO" id="GO:0006886">
    <property type="term" value="P:intracellular protein transport"/>
    <property type="evidence" value="ECO:0007669"/>
    <property type="project" value="InterPro"/>
</dbReference>
<comment type="similarity">
    <text evidence="2">Belongs to the COG7 family.</text>
</comment>
<dbReference type="EMBL" id="CAJHNJ030000055">
    <property type="protein sequence ID" value="CAG9133003.1"/>
    <property type="molecule type" value="Genomic_DNA"/>
</dbReference>
<dbReference type="PANTHER" id="PTHR21443">
    <property type="entry name" value="CONSERVED OLIGOMERIC GOLGI COMPLEX COMPONENT 7"/>
    <property type="match status" value="1"/>
</dbReference>
<dbReference type="GO" id="GO:0000139">
    <property type="term" value="C:Golgi membrane"/>
    <property type="evidence" value="ECO:0007669"/>
    <property type="project" value="UniProtKB-SubCell"/>
</dbReference>
<accession>A0A8S4FW15</accession>
<reference evidence="9" key="1">
    <citation type="submission" date="2020-11" db="EMBL/GenBank/DDBJ databases">
        <authorList>
            <person name="Whiteford S."/>
        </authorList>
    </citation>
    <scope>NUCLEOTIDE SEQUENCE</scope>
</reference>
<dbReference type="GO" id="GO:0017119">
    <property type="term" value="C:Golgi transport complex"/>
    <property type="evidence" value="ECO:0007669"/>
    <property type="project" value="InterPro"/>
</dbReference>
<evidence type="ECO:0000256" key="3">
    <source>
        <dbReference type="ARBA" id="ARBA00020984"/>
    </source>
</evidence>
<keyword evidence="10" id="KW-1185">Reference proteome</keyword>
<gene>
    <name evidence="9" type="ORF">PLXY2_LOCUS11225</name>
</gene>
<dbReference type="AlphaFoldDB" id="A0A8S4FW15"/>
<dbReference type="GO" id="GO:0007030">
    <property type="term" value="P:Golgi organization"/>
    <property type="evidence" value="ECO:0007669"/>
    <property type="project" value="TreeGrafter"/>
</dbReference>
<evidence type="ECO:0000256" key="8">
    <source>
        <dbReference type="ARBA" id="ARBA00031345"/>
    </source>
</evidence>